<dbReference type="OrthoDB" id="7243230at2"/>
<dbReference type="Gene3D" id="3.40.190.150">
    <property type="entry name" value="Bordetella uptake gene, domain 1"/>
    <property type="match status" value="1"/>
</dbReference>
<evidence type="ECO:0000313" key="3">
    <source>
        <dbReference type="Proteomes" id="UP000255207"/>
    </source>
</evidence>
<proteinExistence type="inferred from homology"/>
<reference evidence="3" key="1">
    <citation type="submission" date="2018-07" db="EMBL/GenBank/DDBJ databases">
        <authorList>
            <person name="Safronova V.I."/>
            <person name="Chirak E.R."/>
            <person name="Sazanova A.L."/>
        </authorList>
    </citation>
    <scope>NUCLEOTIDE SEQUENCE [LARGE SCALE GENOMIC DNA]</scope>
    <source>
        <strain evidence="3">RCAM04685</strain>
    </source>
</reference>
<dbReference type="PANTHER" id="PTHR42928:SF5">
    <property type="entry name" value="BLR1237 PROTEIN"/>
    <property type="match status" value="1"/>
</dbReference>
<dbReference type="InterPro" id="IPR005064">
    <property type="entry name" value="BUG"/>
</dbReference>
<dbReference type="Pfam" id="PF03401">
    <property type="entry name" value="TctC"/>
    <property type="match status" value="1"/>
</dbReference>
<comment type="caution">
    <text evidence="2">The sequence shown here is derived from an EMBL/GenBank/DDBJ whole genome shotgun (WGS) entry which is preliminary data.</text>
</comment>
<dbReference type="Gene3D" id="3.40.190.10">
    <property type="entry name" value="Periplasmic binding protein-like II"/>
    <property type="match status" value="1"/>
</dbReference>
<name>A0A370L6P8_9HYPH</name>
<protein>
    <submittedName>
        <fullName evidence="2">Tripartite tricarboxylate transporter substrate binding protein</fullName>
    </submittedName>
</protein>
<keyword evidence="3" id="KW-1185">Reference proteome</keyword>
<dbReference type="AlphaFoldDB" id="A0A370L6P8"/>
<accession>A0A370L6P8</accession>
<dbReference type="PIRSF" id="PIRSF017082">
    <property type="entry name" value="YflP"/>
    <property type="match status" value="1"/>
</dbReference>
<sequence>MFSYLIILEKNVLVWDWGRRVLGAAAAVFALAGAARAEGWPERPVTIIVPSPAGDGSDIAARLIGEKLRIALGQGFVVENRPGAGGVIGSLATARSAPDGYTFIMANAGSHGINPATYVNIPYDAQADFTPISLIYRAPNIFIASPKLPVSSMKELVAYAKANPGKLSFASGGAGSSAHMSTEYLKVLTGIEATHVPYRGASPALNDIVSGQVEFMAVNLPPAIGLVKGGQVKPLAVTTLKRAPALPDLPTVDESGVKGFETVAWFGLLGPKGLPQPIVDKLHAEIAKACADKEVQEKLAVLGGETVCNSPAEFRSFLAADIARWKDVAAKASIKIEAQ</sequence>
<dbReference type="CDD" id="cd13578">
    <property type="entry name" value="PBP2_Bug27"/>
    <property type="match status" value="1"/>
</dbReference>
<dbReference type="Proteomes" id="UP000255207">
    <property type="component" value="Unassembled WGS sequence"/>
</dbReference>
<evidence type="ECO:0000256" key="1">
    <source>
        <dbReference type="ARBA" id="ARBA00006987"/>
    </source>
</evidence>
<evidence type="ECO:0000313" key="2">
    <source>
        <dbReference type="EMBL" id="RDJ25420.1"/>
    </source>
</evidence>
<dbReference type="PANTHER" id="PTHR42928">
    <property type="entry name" value="TRICARBOXYLATE-BINDING PROTEIN"/>
    <property type="match status" value="1"/>
</dbReference>
<dbReference type="SUPFAM" id="SSF53850">
    <property type="entry name" value="Periplasmic binding protein-like II"/>
    <property type="match status" value="1"/>
</dbReference>
<organism evidence="2 3">
    <name type="scientific">Bosea caraganae</name>
    <dbReference type="NCBI Taxonomy" id="2763117"/>
    <lineage>
        <taxon>Bacteria</taxon>
        <taxon>Pseudomonadati</taxon>
        <taxon>Pseudomonadota</taxon>
        <taxon>Alphaproteobacteria</taxon>
        <taxon>Hyphomicrobiales</taxon>
        <taxon>Boseaceae</taxon>
        <taxon>Bosea</taxon>
    </lineage>
</organism>
<gene>
    <name evidence="2" type="ORF">DWE98_11875</name>
</gene>
<dbReference type="EMBL" id="QQTP01000005">
    <property type="protein sequence ID" value="RDJ25420.1"/>
    <property type="molecule type" value="Genomic_DNA"/>
</dbReference>
<comment type="similarity">
    <text evidence="1">Belongs to the UPF0065 (bug) family.</text>
</comment>
<dbReference type="InterPro" id="IPR042100">
    <property type="entry name" value="Bug_dom1"/>
</dbReference>